<dbReference type="GO" id="GO:0017000">
    <property type="term" value="P:antibiotic biosynthetic process"/>
    <property type="evidence" value="ECO:0007669"/>
    <property type="project" value="UniProtKB-ARBA"/>
</dbReference>
<dbReference type="Pfam" id="PF00550">
    <property type="entry name" value="PP-binding"/>
    <property type="match status" value="1"/>
</dbReference>
<evidence type="ECO:0000256" key="1">
    <source>
        <dbReference type="ARBA" id="ARBA00022450"/>
    </source>
</evidence>
<name>D1H0A3_9ACTN</name>
<dbReference type="InterPro" id="IPR020806">
    <property type="entry name" value="PKS_PP-bd"/>
</dbReference>
<dbReference type="InterPro" id="IPR009081">
    <property type="entry name" value="PP-bd_ACP"/>
</dbReference>
<proteinExistence type="predicted"/>
<protein>
    <submittedName>
        <fullName evidence="4">Putative acyl carrier protein</fullName>
    </submittedName>
</protein>
<dbReference type="PROSITE" id="PS50075">
    <property type="entry name" value="CARRIER"/>
    <property type="match status" value="1"/>
</dbReference>
<dbReference type="GO" id="GO:0031177">
    <property type="term" value="F:phosphopantetheine binding"/>
    <property type="evidence" value="ECO:0007669"/>
    <property type="project" value="InterPro"/>
</dbReference>
<evidence type="ECO:0000313" key="4">
    <source>
        <dbReference type="EMBL" id="CBH32090.1"/>
    </source>
</evidence>
<dbReference type="AlphaFoldDB" id="D1H0A3"/>
<feature type="domain" description="Carrier" evidence="3">
    <location>
        <begin position="4"/>
        <end position="80"/>
    </location>
</feature>
<keyword evidence="2" id="KW-0597">Phosphoprotein</keyword>
<dbReference type="SUPFAM" id="SSF47336">
    <property type="entry name" value="ACP-like"/>
    <property type="match status" value="1"/>
</dbReference>
<dbReference type="PROSITE" id="PS00012">
    <property type="entry name" value="PHOSPHOPANTETHEINE"/>
    <property type="match status" value="1"/>
</dbReference>
<dbReference type="Gene3D" id="1.10.1200.10">
    <property type="entry name" value="ACP-like"/>
    <property type="match status" value="1"/>
</dbReference>
<sequence>MSSEFSIDDLKRILAEGAGGENELTGDIEDVAFEDLGYDSLALLETGSRIGREYGVEFEDTAFVDVDTPRDLVDVVNAHLPAHAARG</sequence>
<evidence type="ECO:0000259" key="3">
    <source>
        <dbReference type="PROSITE" id="PS50075"/>
    </source>
</evidence>
<dbReference type="SMART" id="SM00823">
    <property type="entry name" value="PKS_PP"/>
    <property type="match status" value="1"/>
</dbReference>
<reference evidence="4" key="1">
    <citation type="submission" date="2009-11" db="EMBL/GenBank/DDBJ databases">
        <title>Cloning and Characterization of the Ravidomycin and Chrysomycin Biosynthetic Gene Clusters.</title>
        <authorList>
            <person name="Kharel M.K."/>
            <person name="Nybo E."/>
            <person name="Shepherd M.D."/>
            <person name="Rohr J."/>
        </authorList>
    </citation>
    <scope>NUCLEOTIDE SEQUENCE</scope>
</reference>
<dbReference type="EMBL" id="FN565166">
    <property type="protein sequence ID" value="CBH32090.1"/>
    <property type="molecule type" value="Genomic_DNA"/>
</dbReference>
<keyword evidence="1" id="KW-0596">Phosphopantetheine</keyword>
<evidence type="ECO:0000256" key="2">
    <source>
        <dbReference type="ARBA" id="ARBA00022553"/>
    </source>
</evidence>
<accession>D1H0A3</accession>
<dbReference type="InterPro" id="IPR036736">
    <property type="entry name" value="ACP-like_sf"/>
</dbReference>
<dbReference type="InterPro" id="IPR006162">
    <property type="entry name" value="Ppantetheine_attach_site"/>
</dbReference>
<gene>
    <name evidence="4" type="primary">chryC</name>
</gene>
<dbReference type="SMR" id="D1H0A3"/>
<organism evidence="4">
    <name type="scientific">Streptomyces griseoloalbus</name>
    <dbReference type="NCBI Taxonomy" id="67303"/>
    <lineage>
        <taxon>Bacteria</taxon>
        <taxon>Bacillati</taxon>
        <taxon>Actinomycetota</taxon>
        <taxon>Actinomycetes</taxon>
        <taxon>Kitasatosporales</taxon>
        <taxon>Streptomycetaceae</taxon>
        <taxon>Streptomyces</taxon>
    </lineage>
</organism>